<evidence type="ECO:0000313" key="1">
    <source>
        <dbReference type="EMBL" id="EGR30616.1"/>
    </source>
</evidence>
<feature type="non-terminal residue" evidence="1">
    <location>
        <position position="152"/>
    </location>
</feature>
<dbReference type="RefSeq" id="XP_004032203.1">
    <property type="nucleotide sequence ID" value="XM_004032155.1"/>
</dbReference>
<dbReference type="GeneID" id="14906742"/>
<proteinExistence type="predicted"/>
<protein>
    <submittedName>
        <fullName evidence="1">Uncharacterized protein</fullName>
    </submittedName>
</protein>
<dbReference type="EMBL" id="GL983968">
    <property type="protein sequence ID" value="EGR30616.1"/>
    <property type="molecule type" value="Genomic_DNA"/>
</dbReference>
<dbReference type="AlphaFoldDB" id="G0QVY2"/>
<sequence length="152" mass="17587">MQNNEYQDSQKQSIINDQIAYQNTNVLKPIDVNLYCSNQDQQIPNQEISKQGIQINQINNDKENTPDQEVKSITQIIDESREQNERVTKLISDTQSTIQRTMDSVNKTLESVAKTMIDIQETKDKIDNFSSNLGNKMDQFKNKIIEKFANDE</sequence>
<keyword evidence="2" id="KW-1185">Reference proteome</keyword>
<organism evidence="1 2">
    <name type="scientific">Ichthyophthirius multifiliis</name>
    <name type="common">White spot disease agent</name>
    <name type="synonym">Ich</name>
    <dbReference type="NCBI Taxonomy" id="5932"/>
    <lineage>
        <taxon>Eukaryota</taxon>
        <taxon>Sar</taxon>
        <taxon>Alveolata</taxon>
        <taxon>Ciliophora</taxon>
        <taxon>Intramacronucleata</taxon>
        <taxon>Oligohymenophorea</taxon>
        <taxon>Hymenostomatida</taxon>
        <taxon>Ophryoglenina</taxon>
        <taxon>Ichthyophthirius</taxon>
    </lineage>
</organism>
<name>G0QVY2_ICHMU</name>
<evidence type="ECO:0000313" key="2">
    <source>
        <dbReference type="Proteomes" id="UP000008983"/>
    </source>
</evidence>
<dbReference type="OrthoDB" id="10679905at2759"/>
<accession>G0QVY2</accession>
<dbReference type="InParanoid" id="G0QVY2"/>
<reference evidence="1 2" key="1">
    <citation type="submission" date="2011-07" db="EMBL/GenBank/DDBJ databases">
        <authorList>
            <person name="Coyne R."/>
            <person name="Brami D."/>
            <person name="Johnson J."/>
            <person name="Hostetler J."/>
            <person name="Hannick L."/>
            <person name="Clark T."/>
            <person name="Cassidy-Hanley D."/>
            <person name="Inman J."/>
        </authorList>
    </citation>
    <scope>NUCLEOTIDE SEQUENCE [LARGE SCALE GENOMIC DNA]</scope>
    <source>
        <strain evidence="1 2">G5</strain>
    </source>
</reference>
<dbReference type="Proteomes" id="UP000008983">
    <property type="component" value="Unassembled WGS sequence"/>
</dbReference>
<gene>
    <name evidence="1" type="ORF">IMG5_127560</name>
</gene>